<sequence>MFLNQLDINPASKAREIVELDYRTAVVFDDYGIRYCCGIQRPLGEVCADQNVNIDQLIAALNKAIRPINISNQTAFEKWPVEFLIDYIVNIHHHYLNETLPVLAEGLSAFTKEHKDRFPAINELNRVFNKFAAANPAHLIQEEENIFPYLRQVAHAYEDEDTSSFAPLMIKTLRKPLASFMEQDHQVLQDSILQFRQLTNNYTPLTGICPSHKVLLAKLRELDNDMTQHFYLENDILIPKVLRMEQELLQRNN</sequence>
<evidence type="ECO:0000313" key="7">
    <source>
        <dbReference type="Proteomes" id="UP001165367"/>
    </source>
</evidence>
<dbReference type="Gene3D" id="1.20.120.520">
    <property type="entry name" value="nmb1532 protein domain like"/>
    <property type="match status" value="1"/>
</dbReference>
<dbReference type="InterPro" id="IPR012312">
    <property type="entry name" value="Hemerythrin-like"/>
</dbReference>
<dbReference type="Pfam" id="PF04405">
    <property type="entry name" value="ScdA_N"/>
    <property type="match status" value="1"/>
</dbReference>
<evidence type="ECO:0000259" key="5">
    <source>
        <dbReference type="Pfam" id="PF01814"/>
    </source>
</evidence>
<proteinExistence type="predicted"/>
<dbReference type="InterPro" id="IPR019903">
    <property type="entry name" value="RIC_family"/>
</dbReference>
<accession>A0ABS9KSQ3</accession>
<comment type="subcellular location">
    <subcellularLocation>
        <location evidence="1">Cytoplasm</location>
    </subcellularLocation>
</comment>
<dbReference type="PANTHER" id="PTHR36438">
    <property type="entry name" value="IRON-SULFUR CLUSTER REPAIR PROTEIN YTFE"/>
    <property type="match status" value="1"/>
</dbReference>
<evidence type="ECO:0000313" key="6">
    <source>
        <dbReference type="EMBL" id="MCG2615339.1"/>
    </source>
</evidence>
<reference evidence="6" key="1">
    <citation type="submission" date="2022-01" db="EMBL/GenBank/DDBJ databases">
        <authorList>
            <person name="Jo J.-H."/>
            <person name="Im W.-T."/>
        </authorList>
    </citation>
    <scope>NUCLEOTIDE SEQUENCE</scope>
    <source>
        <strain evidence="6">NA20</strain>
    </source>
</reference>
<comment type="caution">
    <text evidence="6">The sequence shown here is derived from an EMBL/GenBank/DDBJ whole genome shotgun (WGS) entry which is preliminary data.</text>
</comment>
<dbReference type="RefSeq" id="WP_237872608.1">
    <property type="nucleotide sequence ID" value="NZ_JAKLTR010000008.1"/>
</dbReference>
<feature type="domain" description="Hemerythrin-like" evidence="5">
    <location>
        <begin position="89"/>
        <end position="241"/>
    </location>
</feature>
<keyword evidence="2" id="KW-0963">Cytoplasm</keyword>
<evidence type="ECO:0000256" key="1">
    <source>
        <dbReference type="ARBA" id="ARBA00004496"/>
    </source>
</evidence>
<dbReference type="PANTHER" id="PTHR36438:SF1">
    <property type="entry name" value="IRON-SULFUR CLUSTER REPAIR PROTEIN YTFE"/>
    <property type="match status" value="1"/>
</dbReference>
<organism evidence="6 7">
    <name type="scientific">Terrimonas ginsenosidimutans</name>
    <dbReference type="NCBI Taxonomy" id="2908004"/>
    <lineage>
        <taxon>Bacteria</taxon>
        <taxon>Pseudomonadati</taxon>
        <taxon>Bacteroidota</taxon>
        <taxon>Chitinophagia</taxon>
        <taxon>Chitinophagales</taxon>
        <taxon>Chitinophagaceae</taxon>
        <taxon>Terrimonas</taxon>
    </lineage>
</organism>
<gene>
    <name evidence="6" type="ORF">LZZ85_13650</name>
</gene>
<evidence type="ECO:0000256" key="3">
    <source>
        <dbReference type="ARBA" id="ARBA00022723"/>
    </source>
</evidence>
<dbReference type="Gene3D" id="1.10.3910.10">
    <property type="entry name" value="SP0561-like"/>
    <property type="match status" value="1"/>
</dbReference>
<dbReference type="InterPro" id="IPR038062">
    <property type="entry name" value="ScdA-like_N_sf"/>
</dbReference>
<keyword evidence="4" id="KW-0408">Iron</keyword>
<protein>
    <submittedName>
        <fullName evidence="6">DUF542 domain-containing protein</fullName>
    </submittedName>
</protein>
<evidence type="ECO:0000256" key="4">
    <source>
        <dbReference type="ARBA" id="ARBA00023004"/>
    </source>
</evidence>
<dbReference type="Proteomes" id="UP001165367">
    <property type="component" value="Unassembled WGS sequence"/>
</dbReference>
<name>A0ABS9KSQ3_9BACT</name>
<keyword evidence="3" id="KW-0479">Metal-binding</keyword>
<keyword evidence="7" id="KW-1185">Reference proteome</keyword>
<evidence type="ECO:0000256" key="2">
    <source>
        <dbReference type="ARBA" id="ARBA00022490"/>
    </source>
</evidence>
<dbReference type="EMBL" id="JAKLTR010000008">
    <property type="protein sequence ID" value="MCG2615339.1"/>
    <property type="molecule type" value="Genomic_DNA"/>
</dbReference>
<dbReference type="Pfam" id="PF01814">
    <property type="entry name" value="Hemerythrin"/>
    <property type="match status" value="1"/>
</dbReference>